<dbReference type="GO" id="GO:0006355">
    <property type="term" value="P:regulation of DNA-templated transcription"/>
    <property type="evidence" value="ECO:0007669"/>
    <property type="project" value="InterPro"/>
</dbReference>
<dbReference type="InterPro" id="IPR001909">
    <property type="entry name" value="KRAB"/>
</dbReference>
<proteinExistence type="predicted"/>
<dbReference type="Proteomes" id="UP000472272">
    <property type="component" value="Chromosome 12"/>
</dbReference>
<keyword evidence="3" id="KW-1185">Reference proteome</keyword>
<dbReference type="CDD" id="cd07765">
    <property type="entry name" value="KRAB_A-box"/>
    <property type="match status" value="1"/>
</dbReference>
<dbReference type="InterPro" id="IPR036051">
    <property type="entry name" value="KRAB_dom_sf"/>
</dbReference>
<sequence>LNPFCESGPGFFEDVAVCFIDEEGVLLDPDQTALRKEVMEENCGRMDSLGKAPCSSMISVLKCNIPTKASVILTLPQLTLNDLCAHILPPAVPFKTRNRLV</sequence>
<dbReference type="Ensembl" id="ENSPMRT00000022635.1">
    <property type="protein sequence ID" value="ENSPMRP00000021323.1"/>
    <property type="gene ID" value="ENSPMRG00000013850.1"/>
</dbReference>
<protein>
    <recommendedName>
        <fullName evidence="1">KRAB domain-containing protein</fullName>
    </recommendedName>
</protein>
<dbReference type="Gene3D" id="6.10.140.140">
    <property type="match status" value="1"/>
</dbReference>
<dbReference type="SUPFAM" id="SSF109640">
    <property type="entry name" value="KRAB domain (Kruppel-associated box)"/>
    <property type="match status" value="1"/>
</dbReference>
<feature type="domain" description="KRAB" evidence="1">
    <location>
        <begin position="12"/>
        <end position="69"/>
    </location>
</feature>
<dbReference type="AlphaFoldDB" id="A0A670JA10"/>
<accession>A0A670JA10</accession>
<evidence type="ECO:0000313" key="2">
    <source>
        <dbReference type="Ensembl" id="ENSPMRP00000021323.1"/>
    </source>
</evidence>
<evidence type="ECO:0000313" key="3">
    <source>
        <dbReference type="Proteomes" id="UP000472272"/>
    </source>
</evidence>
<organism evidence="2 3">
    <name type="scientific">Podarcis muralis</name>
    <name type="common">Wall lizard</name>
    <name type="synonym">Lacerta muralis</name>
    <dbReference type="NCBI Taxonomy" id="64176"/>
    <lineage>
        <taxon>Eukaryota</taxon>
        <taxon>Metazoa</taxon>
        <taxon>Chordata</taxon>
        <taxon>Craniata</taxon>
        <taxon>Vertebrata</taxon>
        <taxon>Euteleostomi</taxon>
        <taxon>Lepidosauria</taxon>
        <taxon>Squamata</taxon>
        <taxon>Bifurcata</taxon>
        <taxon>Unidentata</taxon>
        <taxon>Episquamata</taxon>
        <taxon>Laterata</taxon>
        <taxon>Lacertibaenia</taxon>
        <taxon>Lacertidae</taxon>
        <taxon>Podarcis</taxon>
    </lineage>
</organism>
<evidence type="ECO:0000259" key="1">
    <source>
        <dbReference type="SMART" id="SM00349"/>
    </source>
</evidence>
<dbReference type="Pfam" id="PF01352">
    <property type="entry name" value="KRAB"/>
    <property type="match status" value="1"/>
</dbReference>
<dbReference type="GeneTree" id="ENSGT00990000208969"/>
<reference evidence="2" key="3">
    <citation type="submission" date="2025-09" db="UniProtKB">
        <authorList>
            <consortium name="Ensembl"/>
        </authorList>
    </citation>
    <scope>IDENTIFICATION</scope>
</reference>
<dbReference type="SMART" id="SM00349">
    <property type="entry name" value="KRAB"/>
    <property type="match status" value="1"/>
</dbReference>
<reference evidence="2" key="2">
    <citation type="submission" date="2025-08" db="UniProtKB">
        <authorList>
            <consortium name="Ensembl"/>
        </authorList>
    </citation>
    <scope>IDENTIFICATION</scope>
</reference>
<reference evidence="2 3" key="1">
    <citation type="journal article" date="2019" name="Proc. Natl. Acad. Sci. U.S.A.">
        <title>Regulatory changes in pterin and carotenoid genes underlie balanced color polymorphisms in the wall lizard.</title>
        <authorList>
            <person name="Andrade P."/>
            <person name="Pinho C."/>
            <person name="Perez I de Lanuza G."/>
            <person name="Afonso S."/>
            <person name="Brejcha J."/>
            <person name="Rubin C.J."/>
            <person name="Wallerman O."/>
            <person name="Pereira P."/>
            <person name="Sabatino S.J."/>
            <person name="Bellati A."/>
            <person name="Pellitteri-Rosa D."/>
            <person name="Bosakova Z."/>
            <person name="Bunikis I."/>
            <person name="Carretero M.A."/>
            <person name="Feiner N."/>
            <person name="Marsik P."/>
            <person name="Pauperio F."/>
            <person name="Salvi D."/>
            <person name="Soler L."/>
            <person name="While G.M."/>
            <person name="Uller T."/>
            <person name="Font E."/>
            <person name="Andersson L."/>
            <person name="Carneiro M."/>
        </authorList>
    </citation>
    <scope>NUCLEOTIDE SEQUENCE</scope>
</reference>
<name>A0A670JA10_PODMU</name>